<dbReference type="PATRIC" id="fig|1227487.5.peg.2939"/>
<evidence type="ECO:0000313" key="2">
    <source>
        <dbReference type="Proteomes" id="UP000011513"/>
    </source>
</evidence>
<dbReference type="InParanoid" id="M0CYW1"/>
<comment type="caution">
    <text evidence="1">The sequence shown here is derived from an EMBL/GenBank/DDBJ whole genome shotgun (WGS) entry which is preliminary data.</text>
</comment>
<proteinExistence type="predicted"/>
<dbReference type="Gene3D" id="2.50.20.10">
    <property type="entry name" value="Lipoprotein localisation LolA/LolB/LppX"/>
    <property type="match status" value="1"/>
</dbReference>
<protein>
    <recommendedName>
        <fullName evidence="3">Outer membrane lipoprotein carrier protein LolA</fullName>
    </recommendedName>
</protein>
<dbReference type="AlphaFoldDB" id="M0CYW1"/>
<dbReference type="eggNOG" id="arCOG02470">
    <property type="taxonomic scope" value="Archaea"/>
</dbReference>
<dbReference type="EMBL" id="AOIV01000037">
    <property type="protein sequence ID" value="ELZ28410.1"/>
    <property type="molecule type" value="Genomic_DNA"/>
</dbReference>
<sequence length="393" mass="43197">MTALLSRLDRRVLAALLLLGVVLPALLWVSGGTIGATNPSVDANVTERYRSIGALTGTQTVAMRTNGTVTSRSVANVTLVPETDRKRVRFRGESDRRYEVQVSNGSMLWLRDTDRNAVTAIELTGPPTDSLTAVRLRRLVAAAGLTDDLGRPQSIGVSPLPVVPRHSGVAPRVDARGYTVEFVKTGTVGDRSAYVLDVAPETNRSETRYRQRLWLDTERFYPLRQQTVWVADDVRRSITTTYTDVAFDAQVSADTFRPRLDAETTVRRPDVPETELYRSIAELASRSSMTVPNPTVPPAFELVYATRTTGRINGVGLRYVAGGRELTVAKFDYTLDIDPAERDVTLDGRPATFDYGPTLSLSWNCENRGYTVRGTGVQTKRLIEVGRSVGCSA</sequence>
<dbReference type="PANTHER" id="PTHR37507">
    <property type="entry name" value="SPORULATION PROTEIN YDCC"/>
    <property type="match status" value="1"/>
</dbReference>
<gene>
    <name evidence="1" type="ORF">C474_14919</name>
</gene>
<keyword evidence="2" id="KW-1185">Reference proteome</keyword>
<accession>M0CYW1</accession>
<reference evidence="1 2" key="1">
    <citation type="journal article" date="2014" name="PLoS Genet.">
        <title>Phylogenetically driven sequencing of extremely halophilic archaea reveals strategies for static and dynamic osmo-response.</title>
        <authorList>
            <person name="Becker E.A."/>
            <person name="Seitzer P.M."/>
            <person name="Tritt A."/>
            <person name="Larsen D."/>
            <person name="Krusor M."/>
            <person name="Yao A.I."/>
            <person name="Wu D."/>
            <person name="Madern D."/>
            <person name="Eisen J.A."/>
            <person name="Darling A.E."/>
            <person name="Facciotti M.T."/>
        </authorList>
    </citation>
    <scope>NUCLEOTIDE SEQUENCE [LARGE SCALE GENOMIC DNA]</scope>
    <source>
        <strain evidence="1 2">JCM 14848</strain>
    </source>
</reference>
<dbReference type="OrthoDB" id="137725at2157"/>
<evidence type="ECO:0000313" key="1">
    <source>
        <dbReference type="EMBL" id="ELZ28410.1"/>
    </source>
</evidence>
<dbReference type="RefSeq" id="WP_008388162.1">
    <property type="nucleotide sequence ID" value="NZ_AOIV01000037.1"/>
</dbReference>
<evidence type="ECO:0008006" key="3">
    <source>
        <dbReference type="Google" id="ProtNLM"/>
    </source>
</evidence>
<organism evidence="1 2">
    <name type="scientific">Halogeometricum pallidum JCM 14848</name>
    <dbReference type="NCBI Taxonomy" id="1227487"/>
    <lineage>
        <taxon>Archaea</taxon>
        <taxon>Methanobacteriati</taxon>
        <taxon>Methanobacteriota</taxon>
        <taxon>Stenosarchaea group</taxon>
        <taxon>Halobacteria</taxon>
        <taxon>Halobacteriales</taxon>
        <taxon>Haloferacaceae</taxon>
        <taxon>Halogeometricum</taxon>
    </lineage>
</organism>
<dbReference type="Proteomes" id="UP000011513">
    <property type="component" value="Unassembled WGS sequence"/>
</dbReference>
<dbReference type="InterPro" id="IPR052944">
    <property type="entry name" value="Sporulation_related"/>
</dbReference>
<name>M0CYW1_HALPD</name>
<dbReference type="PANTHER" id="PTHR37507:SF2">
    <property type="entry name" value="SPORULATION PROTEIN YDCC"/>
    <property type="match status" value="1"/>
</dbReference>